<evidence type="ECO:0000313" key="1">
    <source>
        <dbReference type="EMBL" id="KAF3426424.1"/>
    </source>
</evidence>
<proteinExistence type="predicted"/>
<keyword evidence="2" id="KW-1185">Reference proteome</keyword>
<comment type="caution">
    <text evidence="1">The sequence shown here is derived from an EMBL/GenBank/DDBJ whole genome shotgun (WGS) entry which is preliminary data.</text>
</comment>
<dbReference type="AlphaFoldDB" id="A0A833RCL1"/>
<organism evidence="1 2">
    <name type="scientific">Frieseomelitta varia</name>
    <dbReference type="NCBI Taxonomy" id="561572"/>
    <lineage>
        <taxon>Eukaryota</taxon>
        <taxon>Metazoa</taxon>
        <taxon>Ecdysozoa</taxon>
        <taxon>Arthropoda</taxon>
        <taxon>Hexapoda</taxon>
        <taxon>Insecta</taxon>
        <taxon>Pterygota</taxon>
        <taxon>Neoptera</taxon>
        <taxon>Endopterygota</taxon>
        <taxon>Hymenoptera</taxon>
        <taxon>Apocrita</taxon>
        <taxon>Aculeata</taxon>
        <taxon>Apoidea</taxon>
        <taxon>Anthophila</taxon>
        <taxon>Apidae</taxon>
        <taxon>Frieseomelitta</taxon>
    </lineage>
</organism>
<accession>A0A833RCL1</accession>
<evidence type="ECO:0000313" key="2">
    <source>
        <dbReference type="Proteomes" id="UP000655588"/>
    </source>
</evidence>
<reference evidence="1" key="1">
    <citation type="submission" date="2019-11" db="EMBL/GenBank/DDBJ databases">
        <title>The nuclear and mitochondrial genomes of Frieseomelitta varia - a highly eusocial stingless bee (Meliponini) with a permanently sterile worker caste.</title>
        <authorList>
            <person name="Freitas F.C.P."/>
            <person name="Lourenco A.P."/>
            <person name="Nunes F.M.F."/>
            <person name="Paschoal A.R."/>
            <person name="Abreu F.C.P."/>
            <person name="Barbin F.O."/>
            <person name="Bataglia L."/>
            <person name="Cardoso-Junior C.A.M."/>
            <person name="Cervoni M.S."/>
            <person name="Silva S.R."/>
            <person name="Dalarmi F."/>
            <person name="Del Lama M.A."/>
            <person name="Depintor T.S."/>
            <person name="Ferreira K.M."/>
            <person name="Goria P.S."/>
            <person name="Jaskot M.C."/>
            <person name="Lago D.C."/>
            <person name="Luna-Lucena D."/>
            <person name="Moda L.M."/>
            <person name="Nascimento L."/>
            <person name="Pedrino M."/>
            <person name="Rabico F.O."/>
            <person name="Sanches F.C."/>
            <person name="Santos D.E."/>
            <person name="Santos C.G."/>
            <person name="Vieira J."/>
            <person name="Lopes T.F."/>
            <person name="Barchuk A.R."/>
            <person name="Hartfelder K."/>
            <person name="Simoes Z.L.P."/>
            <person name="Bitondi M.M.G."/>
            <person name="Pinheiro D.G."/>
        </authorList>
    </citation>
    <scope>NUCLEOTIDE SEQUENCE</scope>
    <source>
        <strain evidence="1">USP_RPSP 00005682</strain>
        <tissue evidence="1">Whole individual</tissue>
    </source>
</reference>
<dbReference type="EMBL" id="WNWW01000318">
    <property type="protein sequence ID" value="KAF3426424.1"/>
    <property type="molecule type" value="Genomic_DNA"/>
</dbReference>
<dbReference type="Proteomes" id="UP000655588">
    <property type="component" value="Unassembled WGS sequence"/>
</dbReference>
<name>A0A833RCL1_9HYME</name>
<gene>
    <name evidence="1" type="ORF">E2986_10811</name>
</gene>
<sequence>MNMERKHPKAVPSFNEDSVQKTSLSNFLYLRKSPDKVLHMTCSRVSRGTTFLLKSKTVYRNTGIIASIKIFYRFFLHKHFEGEQAVIIIIVSQQLNVLKHSTVIDGSVHTYYLCKYSDTLKNYYEFQQTSLPILNNIIGLFAISIILQMKYNIHNIICFSSFMELKQRDYILLNNII</sequence>
<protein>
    <submittedName>
        <fullName evidence="1">Uncharacterized protein</fullName>
    </submittedName>
</protein>